<dbReference type="AlphaFoldDB" id="S9UWV1"/>
<dbReference type="Gene3D" id="3.30.960.10">
    <property type="entry name" value="eRF1 domain 1"/>
    <property type="match status" value="1"/>
</dbReference>
<feature type="non-terminal residue" evidence="7">
    <location>
        <position position="200"/>
    </location>
</feature>
<evidence type="ECO:0000313" key="8">
    <source>
        <dbReference type="Proteomes" id="UP000015354"/>
    </source>
</evidence>
<dbReference type="SMART" id="SM01194">
    <property type="entry name" value="eRF1_1"/>
    <property type="match status" value="1"/>
</dbReference>
<feature type="domain" description="eRF1/Pelota-like N-terminal" evidence="6">
    <location>
        <begin position="1"/>
        <end position="119"/>
    </location>
</feature>
<dbReference type="Pfam" id="PF03464">
    <property type="entry name" value="eRF1_2"/>
    <property type="match status" value="1"/>
</dbReference>
<dbReference type="InterPro" id="IPR024049">
    <property type="entry name" value="eRF1_1_sf"/>
</dbReference>
<sequence length="200" mass="22618">MLESARGMGTSVISVYLPPKEQISIMVNKLNTEYGTASNIKSHTNKLSVQTAITAAIGRLRLYNKVPTNGLLLYSGTVMTADNKEKKLTLDIEPFKPVSRNLYLCDNKFHTEELHRMLESDDKFGFIIMDGNGCLFATVCGDVKEKLGSFTVELPKKHGRGGQSKNRFARIRMERRHELCARRWTENAVSYFITNDRPNV</sequence>
<dbReference type="FunFam" id="3.30.960.10:FF:000003">
    <property type="entry name" value="Peptide chain release factor subunit 1"/>
    <property type="match status" value="1"/>
</dbReference>
<name>S9UWV1_9TRYP</name>
<proteinExistence type="inferred from homology"/>
<dbReference type="InterPro" id="IPR005141">
    <property type="entry name" value="eRF1_2"/>
</dbReference>
<dbReference type="PANTHER" id="PTHR10113">
    <property type="entry name" value="PEPTIDE CHAIN RELEASE FACTOR SUBUNIT 1"/>
    <property type="match status" value="1"/>
</dbReference>
<dbReference type="InterPro" id="IPR004403">
    <property type="entry name" value="Peptide_chain-rel_eRF1/aRF1"/>
</dbReference>
<dbReference type="GO" id="GO:0003747">
    <property type="term" value="F:translation release factor activity"/>
    <property type="evidence" value="ECO:0007669"/>
    <property type="project" value="InterPro"/>
</dbReference>
<comment type="caution">
    <text evidence="7">The sequence shown here is derived from an EMBL/GenBank/DDBJ whole genome shotgun (WGS) entry which is preliminary data.</text>
</comment>
<dbReference type="Pfam" id="PF03463">
    <property type="entry name" value="eRF1_1"/>
    <property type="match status" value="1"/>
</dbReference>
<dbReference type="SUPFAM" id="SSF55481">
    <property type="entry name" value="N-terminal domain of eukaryotic peptide chain release factor subunit 1, ERF1"/>
    <property type="match status" value="1"/>
</dbReference>
<evidence type="ECO:0000256" key="5">
    <source>
        <dbReference type="ARBA" id="ARBA00022917"/>
    </source>
</evidence>
<organism evidence="7 8">
    <name type="scientific">Strigomonas culicis</name>
    <dbReference type="NCBI Taxonomy" id="28005"/>
    <lineage>
        <taxon>Eukaryota</taxon>
        <taxon>Discoba</taxon>
        <taxon>Euglenozoa</taxon>
        <taxon>Kinetoplastea</taxon>
        <taxon>Metakinetoplastina</taxon>
        <taxon>Trypanosomatida</taxon>
        <taxon>Trypanosomatidae</taxon>
        <taxon>Strigomonadinae</taxon>
        <taxon>Strigomonas</taxon>
    </lineage>
</organism>
<keyword evidence="5" id="KW-0648">Protein biosynthesis</keyword>
<evidence type="ECO:0000256" key="4">
    <source>
        <dbReference type="ARBA" id="ARBA00022490"/>
    </source>
</evidence>
<evidence type="ECO:0000259" key="6">
    <source>
        <dbReference type="SMART" id="SM01194"/>
    </source>
</evidence>
<evidence type="ECO:0000256" key="1">
    <source>
        <dbReference type="ARBA" id="ARBA00004496"/>
    </source>
</evidence>
<evidence type="ECO:0000313" key="7">
    <source>
        <dbReference type="EMBL" id="EPY33353.1"/>
    </source>
</evidence>
<dbReference type="Gene3D" id="3.30.420.60">
    <property type="entry name" value="eRF1 domain 2"/>
    <property type="match status" value="1"/>
</dbReference>
<dbReference type="GO" id="GO:0005737">
    <property type="term" value="C:cytoplasm"/>
    <property type="evidence" value="ECO:0007669"/>
    <property type="project" value="UniProtKB-SubCell"/>
</dbReference>
<dbReference type="InterPro" id="IPR005140">
    <property type="entry name" value="eRF1_Pelota-like_N"/>
</dbReference>
<dbReference type="EMBL" id="ATMH01002275">
    <property type="protein sequence ID" value="EPY33353.1"/>
    <property type="molecule type" value="Genomic_DNA"/>
</dbReference>
<protein>
    <submittedName>
        <fullName evidence="7">Peptide chain release factor subunit 1</fullName>
    </submittedName>
</protein>
<evidence type="ECO:0000256" key="3">
    <source>
        <dbReference type="ARBA" id="ARBA00011520"/>
    </source>
</evidence>
<comment type="subcellular location">
    <subcellularLocation>
        <location evidence="1">Cytoplasm</location>
    </subcellularLocation>
</comment>
<comment type="subunit">
    <text evidence="3">Heterodimer of two subunits, one of which binds GTP.</text>
</comment>
<dbReference type="Proteomes" id="UP000015354">
    <property type="component" value="Unassembled WGS sequence"/>
</dbReference>
<gene>
    <name evidence="7" type="ORF">STCU_02275</name>
</gene>
<comment type="similarity">
    <text evidence="2">Belongs to the eukaryotic release factor 1 family.</text>
</comment>
<dbReference type="InterPro" id="IPR042226">
    <property type="entry name" value="eFR1_2_sf"/>
</dbReference>
<dbReference type="OrthoDB" id="10254527at2759"/>
<evidence type="ECO:0000256" key="2">
    <source>
        <dbReference type="ARBA" id="ARBA00005326"/>
    </source>
</evidence>
<accession>S9UWV1</accession>
<keyword evidence="8" id="KW-1185">Reference proteome</keyword>
<dbReference type="SUPFAM" id="SSF53137">
    <property type="entry name" value="Translational machinery components"/>
    <property type="match status" value="1"/>
</dbReference>
<keyword evidence="4" id="KW-0963">Cytoplasm</keyword>
<reference evidence="7 8" key="1">
    <citation type="journal article" date="2013" name="PLoS ONE">
        <title>Predicting the Proteins of Angomonas deanei, Strigomonas culicis and Their Respective Endosymbionts Reveals New Aspects of the Trypanosomatidae Family.</title>
        <authorList>
            <person name="Motta M.C."/>
            <person name="Martins A.C."/>
            <person name="de Souza S.S."/>
            <person name="Catta-Preta C.M."/>
            <person name="Silva R."/>
            <person name="Klein C.C."/>
            <person name="de Almeida L.G."/>
            <person name="de Lima Cunha O."/>
            <person name="Ciapina L.P."/>
            <person name="Brocchi M."/>
            <person name="Colabardini A.C."/>
            <person name="de Araujo Lima B."/>
            <person name="Machado C.R."/>
            <person name="de Almeida Soares C.M."/>
            <person name="Probst C.M."/>
            <person name="de Menezes C.B."/>
            <person name="Thompson C.E."/>
            <person name="Bartholomeu D.C."/>
            <person name="Gradia D.F."/>
            <person name="Pavoni D.P."/>
            <person name="Grisard E.C."/>
            <person name="Fantinatti-Garboggini F."/>
            <person name="Marchini F.K."/>
            <person name="Rodrigues-Luiz G.F."/>
            <person name="Wagner G."/>
            <person name="Goldman G.H."/>
            <person name="Fietto J.L."/>
            <person name="Elias M.C."/>
            <person name="Goldman M.H."/>
            <person name="Sagot M.F."/>
            <person name="Pereira M."/>
            <person name="Stoco P.H."/>
            <person name="de Mendonca-Neto R.P."/>
            <person name="Teixeira S.M."/>
            <person name="Maciel T.E."/>
            <person name="de Oliveira Mendes T.A."/>
            <person name="Urmenyi T.P."/>
            <person name="de Souza W."/>
            <person name="Schenkman S."/>
            <person name="de Vasconcelos A.T."/>
        </authorList>
    </citation>
    <scope>NUCLEOTIDE SEQUENCE [LARGE SCALE GENOMIC DNA]</scope>
</reference>